<keyword evidence="2" id="KW-0732">Signal</keyword>
<feature type="region of interest" description="Disordered" evidence="1">
    <location>
        <begin position="18"/>
        <end position="76"/>
    </location>
</feature>
<sequence>MIRVILLSSLLALPVAAQDLDNTPPPETAPMPEPRPDPEDRLDDLLPENTAPLSESPLSESLADAGDSEEVEAEEPPRDLGMYLQLMEDNATFAACTAQLASLGTVFTVEDAAITADDADCGIARPVIVSEIVPGVHLRPTATVRCETAAALGQWVAQHVVPAAEVLSTRSRLTAMALGGSYTCRRRNNLPTGKLSEHAFGNAIDIMSFQFEEGDPIPVEPRMDDHTIEEAFQRAVRATSCLYFTTVLGPGANAAHADHLHMDIAQRNGGYRLCQ</sequence>
<dbReference type="InterPro" id="IPR009683">
    <property type="entry name" value="Extensin-like_C"/>
</dbReference>
<dbReference type="EMBL" id="CP049811">
    <property type="protein sequence ID" value="QIK39980.1"/>
    <property type="molecule type" value="Genomic_DNA"/>
</dbReference>
<evidence type="ECO:0000256" key="1">
    <source>
        <dbReference type="SAM" id="MobiDB-lite"/>
    </source>
</evidence>
<feature type="chain" id="PRO_5026291094" evidence="2">
    <location>
        <begin position="18"/>
        <end position="275"/>
    </location>
</feature>
<evidence type="ECO:0000313" key="5">
    <source>
        <dbReference type="Proteomes" id="UP000500791"/>
    </source>
</evidence>
<gene>
    <name evidence="4" type="ORF">G8E03_03910</name>
</gene>
<accession>A0A6G7VJB0</accession>
<dbReference type="Proteomes" id="UP000500791">
    <property type="component" value="Chromosome"/>
</dbReference>
<dbReference type="Pfam" id="PF06904">
    <property type="entry name" value="Extensin-like_C"/>
    <property type="match status" value="1"/>
</dbReference>
<evidence type="ECO:0000259" key="3">
    <source>
        <dbReference type="Pfam" id="PF06904"/>
    </source>
</evidence>
<protein>
    <submittedName>
        <fullName evidence="4">Extensin family protein</fullName>
    </submittedName>
</protein>
<evidence type="ECO:0000256" key="2">
    <source>
        <dbReference type="SAM" id="SignalP"/>
    </source>
</evidence>
<name>A0A6G7VJB0_9RHOB</name>
<feature type="compositionally biased region" description="Pro residues" evidence="1">
    <location>
        <begin position="23"/>
        <end position="33"/>
    </location>
</feature>
<evidence type="ECO:0000313" key="4">
    <source>
        <dbReference type="EMBL" id="QIK39980.1"/>
    </source>
</evidence>
<dbReference type="RefSeq" id="WP_166188884.1">
    <property type="nucleotide sequence ID" value="NZ_CP049811.1"/>
</dbReference>
<feature type="signal peptide" evidence="2">
    <location>
        <begin position="1"/>
        <end position="17"/>
    </location>
</feature>
<proteinExistence type="predicted"/>
<organism evidence="4 5">
    <name type="scientific">Pontivivens nitratireducens</name>
    <dbReference type="NCBI Taxonomy" id="2758038"/>
    <lineage>
        <taxon>Bacteria</taxon>
        <taxon>Pseudomonadati</taxon>
        <taxon>Pseudomonadota</taxon>
        <taxon>Alphaproteobacteria</taxon>
        <taxon>Rhodobacterales</taxon>
        <taxon>Paracoccaceae</taxon>
        <taxon>Pontivivens</taxon>
    </lineage>
</organism>
<feature type="domain" description="Extensin-like C-terminal" evidence="3">
    <location>
        <begin position="95"/>
        <end position="275"/>
    </location>
</feature>
<reference evidence="4 5" key="1">
    <citation type="submission" date="2020-03" db="EMBL/GenBank/DDBJ databases">
        <title>Complete genome sequence of Monaibacterium sp. ALG8 with diverse plasmids.</title>
        <authorList>
            <person name="Sun C."/>
        </authorList>
    </citation>
    <scope>NUCLEOTIDE SEQUENCE [LARGE SCALE GENOMIC DNA]</scope>
    <source>
        <strain evidence="4 5">ALG8</strain>
    </source>
</reference>
<keyword evidence="5" id="KW-1185">Reference proteome</keyword>
<feature type="compositionally biased region" description="Low complexity" evidence="1">
    <location>
        <begin position="52"/>
        <end position="62"/>
    </location>
</feature>
<dbReference type="KEGG" id="mon:G8E03_03910"/>
<dbReference type="AlphaFoldDB" id="A0A6G7VJB0"/>